<proteinExistence type="predicted"/>
<reference evidence="1" key="2">
    <citation type="submission" date="2020-08" db="EMBL/GenBank/DDBJ databases">
        <authorList>
            <person name="Chen M."/>
            <person name="Teng W."/>
            <person name="Zhao L."/>
            <person name="Hu C."/>
            <person name="Zhou Y."/>
            <person name="Han B."/>
            <person name="Song L."/>
            <person name="Shu W."/>
        </authorList>
    </citation>
    <scope>NUCLEOTIDE SEQUENCE</scope>
    <source>
        <strain evidence="1">FACHB-1375</strain>
    </source>
</reference>
<sequence>MSQTKIEKLTPQQEALIPVYREKWRKIALSTEAIDRQKAANSIKVAYELIGYQEPEIIFCDSPFVLCNTVVSQLESELWSQLESQLERHLWSQLENQLSQLWWQLYSQLDSELWNQIESQLWKPLESPLVGSLCRTRCANSHNFCSSCYP</sequence>
<comment type="caution">
    <text evidence="1">The sequence shown here is derived from an EMBL/GenBank/DDBJ whole genome shotgun (WGS) entry which is preliminary data.</text>
</comment>
<gene>
    <name evidence="1" type="ORF">H6G03_29195</name>
</gene>
<name>A0A926VJS4_9CYAN</name>
<dbReference type="EMBL" id="JACJPW010000107">
    <property type="protein sequence ID" value="MBD2185100.1"/>
    <property type="molecule type" value="Genomic_DNA"/>
</dbReference>
<evidence type="ECO:0000313" key="2">
    <source>
        <dbReference type="Proteomes" id="UP000641646"/>
    </source>
</evidence>
<accession>A0A926VJS4</accession>
<evidence type="ECO:0000313" key="1">
    <source>
        <dbReference type="EMBL" id="MBD2185100.1"/>
    </source>
</evidence>
<keyword evidence="2" id="KW-1185">Reference proteome</keyword>
<reference evidence="1" key="1">
    <citation type="journal article" date="2015" name="ISME J.">
        <title>Draft Genome Sequence of Streptomyces incarnatus NRRL8089, which Produces the Nucleoside Antibiotic Sinefungin.</title>
        <authorList>
            <person name="Oshima K."/>
            <person name="Hattori M."/>
            <person name="Shimizu H."/>
            <person name="Fukuda K."/>
            <person name="Nemoto M."/>
            <person name="Inagaki K."/>
            <person name="Tamura T."/>
        </authorList>
    </citation>
    <scope>NUCLEOTIDE SEQUENCE</scope>
    <source>
        <strain evidence="1">FACHB-1375</strain>
    </source>
</reference>
<dbReference type="AlphaFoldDB" id="A0A926VJS4"/>
<dbReference type="Proteomes" id="UP000641646">
    <property type="component" value="Unassembled WGS sequence"/>
</dbReference>
<protein>
    <submittedName>
        <fullName evidence="1">Uncharacterized protein</fullName>
    </submittedName>
</protein>
<organism evidence="1 2">
    <name type="scientific">Aerosakkonema funiforme FACHB-1375</name>
    <dbReference type="NCBI Taxonomy" id="2949571"/>
    <lineage>
        <taxon>Bacteria</taxon>
        <taxon>Bacillati</taxon>
        <taxon>Cyanobacteriota</taxon>
        <taxon>Cyanophyceae</taxon>
        <taxon>Oscillatoriophycideae</taxon>
        <taxon>Aerosakkonematales</taxon>
        <taxon>Aerosakkonemataceae</taxon>
        <taxon>Aerosakkonema</taxon>
    </lineage>
</organism>